<evidence type="ECO:0008006" key="5">
    <source>
        <dbReference type="Google" id="ProtNLM"/>
    </source>
</evidence>
<dbReference type="AlphaFoldDB" id="A0A317DZ80"/>
<evidence type="ECO:0000256" key="1">
    <source>
        <dbReference type="SAM" id="MobiDB-lite"/>
    </source>
</evidence>
<keyword evidence="4" id="KW-1185">Reference proteome</keyword>
<accession>A0A317DZ80</accession>
<gene>
    <name evidence="3" type="ORF">DKG75_16400</name>
</gene>
<dbReference type="EMBL" id="QGLF01000004">
    <property type="protein sequence ID" value="PWR20019.1"/>
    <property type="molecule type" value="Genomic_DNA"/>
</dbReference>
<reference evidence="4" key="1">
    <citation type="submission" date="2018-05" db="EMBL/GenBank/DDBJ databases">
        <title>Zavarzinia sp. HR-AS.</title>
        <authorList>
            <person name="Lee Y."/>
            <person name="Jeon C.O."/>
        </authorList>
    </citation>
    <scope>NUCLEOTIDE SEQUENCE [LARGE SCALE GENOMIC DNA]</scope>
    <source>
        <strain evidence="4">DSM 1231</strain>
    </source>
</reference>
<evidence type="ECO:0000313" key="4">
    <source>
        <dbReference type="Proteomes" id="UP000246077"/>
    </source>
</evidence>
<sequence>MRVWPVLLFLFLAAAPAQAEETLDDWFDSKPVDDSAPPWTVDCAATSVIRDGRVVPGAACAAVSPPSLEGGVLRFWTEVRGADHAPLRGPAVALEFPIPAERLNELAGRFSGNAAILAAGANYHLTFHRAAPMAGRCDRLVMPARRGPADAAGPKALSFDRIGCQITDADGALGRLLLDEGGVGIALTIGGIRLAGSIVTGPGAEAGIAAAEERLRSPSPAAGPVPDDQSQEESGPSRTFR</sequence>
<comment type="caution">
    <text evidence="3">The sequence shown here is derived from an EMBL/GenBank/DDBJ whole genome shotgun (WGS) entry which is preliminary data.</text>
</comment>
<evidence type="ECO:0000313" key="3">
    <source>
        <dbReference type="EMBL" id="PWR20019.1"/>
    </source>
</evidence>
<feature type="compositionally biased region" description="Polar residues" evidence="1">
    <location>
        <begin position="232"/>
        <end position="241"/>
    </location>
</feature>
<feature type="chain" id="PRO_5016390277" description="Invasion associated locus B family protein" evidence="2">
    <location>
        <begin position="20"/>
        <end position="241"/>
    </location>
</feature>
<organism evidence="3 4">
    <name type="scientific">Zavarzinia compransoris</name>
    <dbReference type="NCBI Taxonomy" id="1264899"/>
    <lineage>
        <taxon>Bacteria</taxon>
        <taxon>Pseudomonadati</taxon>
        <taxon>Pseudomonadota</taxon>
        <taxon>Alphaproteobacteria</taxon>
        <taxon>Rhodospirillales</taxon>
        <taxon>Zavarziniaceae</taxon>
        <taxon>Zavarzinia</taxon>
    </lineage>
</organism>
<proteinExistence type="predicted"/>
<feature type="region of interest" description="Disordered" evidence="1">
    <location>
        <begin position="211"/>
        <end position="241"/>
    </location>
</feature>
<dbReference type="RefSeq" id="WP_109922234.1">
    <property type="nucleotide sequence ID" value="NZ_QGLF01000004.1"/>
</dbReference>
<protein>
    <recommendedName>
        <fullName evidence="5">Invasion associated locus B family protein</fullName>
    </recommendedName>
</protein>
<keyword evidence="2" id="KW-0732">Signal</keyword>
<name>A0A317DZ80_9PROT</name>
<evidence type="ECO:0000256" key="2">
    <source>
        <dbReference type="SAM" id="SignalP"/>
    </source>
</evidence>
<dbReference type="Proteomes" id="UP000246077">
    <property type="component" value="Unassembled WGS sequence"/>
</dbReference>
<feature type="signal peptide" evidence="2">
    <location>
        <begin position="1"/>
        <end position="19"/>
    </location>
</feature>